<protein>
    <recommendedName>
        <fullName evidence="3">DNA alkylation repair protein</fullName>
    </recommendedName>
</protein>
<dbReference type="Gene3D" id="1.20.1660.10">
    <property type="entry name" value="Hypothetical protein (EF3068)"/>
    <property type="match status" value="1"/>
</dbReference>
<evidence type="ECO:0000313" key="2">
    <source>
        <dbReference type="Proteomes" id="UP001156666"/>
    </source>
</evidence>
<evidence type="ECO:0008006" key="3">
    <source>
        <dbReference type="Google" id="ProtNLM"/>
    </source>
</evidence>
<dbReference type="AlphaFoldDB" id="A0AA37SKZ3"/>
<dbReference type="EMBL" id="BSOH01000001">
    <property type="protein sequence ID" value="GLR15439.1"/>
    <property type="molecule type" value="Genomic_DNA"/>
</dbReference>
<dbReference type="PANTHER" id="PTHR34070:SF1">
    <property type="entry name" value="DNA ALKYLATION REPAIR PROTEIN"/>
    <property type="match status" value="1"/>
</dbReference>
<dbReference type="CDD" id="cd07064">
    <property type="entry name" value="AlkD_like_1"/>
    <property type="match status" value="1"/>
</dbReference>
<dbReference type="PANTHER" id="PTHR34070">
    <property type="entry name" value="ARMADILLO-TYPE FOLD"/>
    <property type="match status" value="1"/>
</dbReference>
<reference evidence="1" key="2">
    <citation type="submission" date="2023-01" db="EMBL/GenBank/DDBJ databases">
        <title>Draft genome sequence of Portibacter lacus strain NBRC 108769.</title>
        <authorList>
            <person name="Sun Q."/>
            <person name="Mori K."/>
        </authorList>
    </citation>
    <scope>NUCLEOTIDE SEQUENCE</scope>
    <source>
        <strain evidence="1">NBRC 108769</strain>
    </source>
</reference>
<accession>A0AA37SKZ3</accession>
<comment type="caution">
    <text evidence="1">The sequence shown here is derived from an EMBL/GenBank/DDBJ whole genome shotgun (WGS) entry which is preliminary data.</text>
</comment>
<dbReference type="RefSeq" id="WP_235292332.1">
    <property type="nucleotide sequence ID" value="NZ_BSOH01000001.1"/>
</dbReference>
<gene>
    <name evidence="1" type="ORF">GCM10007940_00540</name>
</gene>
<dbReference type="SUPFAM" id="SSF48371">
    <property type="entry name" value="ARM repeat"/>
    <property type="match status" value="1"/>
</dbReference>
<proteinExistence type="predicted"/>
<sequence>MKEDAFKAIENLFIEESNPAKIQKMTDYMKGRFVYLGITSPERKVILAKIFQGYKWSREELLSFTRHCWNSKFRELHYAALDMMNKHSKKFELEDIPFFESLVTTHSWWDTVDSLAVHPIGKTLYKDVDDRRKWVTKWAESEDLWLRRTAILHQLKYKSDLDEDLMEFTILKANGTKEFFLNKAIGWILREYSRTNPAYVLQFCERHDLSNLSRREALRLIT</sequence>
<dbReference type="Proteomes" id="UP001156666">
    <property type="component" value="Unassembled WGS sequence"/>
</dbReference>
<evidence type="ECO:0000313" key="1">
    <source>
        <dbReference type="EMBL" id="GLR15439.1"/>
    </source>
</evidence>
<dbReference type="InterPro" id="IPR016024">
    <property type="entry name" value="ARM-type_fold"/>
</dbReference>
<name>A0AA37SKZ3_9BACT</name>
<dbReference type="Pfam" id="PF08713">
    <property type="entry name" value="DNA_alkylation"/>
    <property type="match status" value="1"/>
</dbReference>
<dbReference type="InterPro" id="IPR014825">
    <property type="entry name" value="DNA_alkylation"/>
</dbReference>
<dbReference type="Gene3D" id="1.25.40.290">
    <property type="entry name" value="ARM repeat domains"/>
    <property type="match status" value="1"/>
</dbReference>
<reference evidence="1" key="1">
    <citation type="journal article" date="2014" name="Int. J. Syst. Evol. Microbiol.">
        <title>Complete genome sequence of Corynebacterium casei LMG S-19264T (=DSM 44701T), isolated from a smear-ripened cheese.</title>
        <authorList>
            <consortium name="US DOE Joint Genome Institute (JGI-PGF)"/>
            <person name="Walter F."/>
            <person name="Albersmeier A."/>
            <person name="Kalinowski J."/>
            <person name="Ruckert C."/>
        </authorList>
    </citation>
    <scope>NUCLEOTIDE SEQUENCE</scope>
    <source>
        <strain evidence="1">NBRC 108769</strain>
    </source>
</reference>
<keyword evidence="2" id="KW-1185">Reference proteome</keyword>
<organism evidence="1 2">
    <name type="scientific">Portibacter lacus</name>
    <dbReference type="NCBI Taxonomy" id="1099794"/>
    <lineage>
        <taxon>Bacteria</taxon>
        <taxon>Pseudomonadati</taxon>
        <taxon>Bacteroidota</taxon>
        <taxon>Saprospiria</taxon>
        <taxon>Saprospirales</taxon>
        <taxon>Haliscomenobacteraceae</taxon>
        <taxon>Portibacter</taxon>
    </lineage>
</organism>